<feature type="domain" description="Plasmodium RESA N-terminal" evidence="1">
    <location>
        <begin position="35"/>
        <end position="153"/>
    </location>
</feature>
<dbReference type="OrthoDB" id="387562at2759"/>
<organism evidence="2 3">
    <name type="scientific">Plasmodium fragile</name>
    <dbReference type="NCBI Taxonomy" id="5857"/>
    <lineage>
        <taxon>Eukaryota</taxon>
        <taxon>Sar</taxon>
        <taxon>Alveolata</taxon>
        <taxon>Apicomplexa</taxon>
        <taxon>Aconoidasida</taxon>
        <taxon>Haemosporida</taxon>
        <taxon>Plasmodiidae</taxon>
        <taxon>Plasmodium</taxon>
        <taxon>Plasmodium (Plasmodium)</taxon>
    </lineage>
</organism>
<dbReference type="AlphaFoldDB" id="A0A0D9QFN0"/>
<dbReference type="RefSeq" id="XP_012337601.1">
    <property type="nucleotide sequence ID" value="XM_012482178.1"/>
</dbReference>
<protein>
    <recommendedName>
        <fullName evidence="1">Plasmodium RESA N-terminal domain-containing protein</fullName>
    </recommendedName>
</protein>
<gene>
    <name evidence="2" type="ORF">AK88_04568</name>
</gene>
<dbReference type="EMBL" id="KQ001711">
    <property type="protein sequence ID" value="KJP85809.1"/>
    <property type="molecule type" value="Genomic_DNA"/>
</dbReference>
<dbReference type="Gene3D" id="6.10.280.180">
    <property type="entry name" value="Plasmodium RESA, N-terminal helical domain"/>
    <property type="match status" value="1"/>
</dbReference>
<dbReference type="InterPro" id="IPR044885">
    <property type="entry name" value="PRESA_N_sf"/>
</dbReference>
<sequence>MDDELLFGELNKLENYGTHKTTAFYYEMTCLDERLSDSEINKRLEEMEEEPHKSELLPLYWQAYRNEEQKYLLHKLVNPRTSQPIKTVQKYSTTWKKCAKVVRNNFTKQHEHVNDVFYTMVSKEKLSRDEFQEILNDFRASWKDVTLKTKNECMAILEARPISEFKFSKYASSGFIAEGEHYNIIGFFA</sequence>
<dbReference type="VEuPathDB" id="PlasmoDB:AK88_04568"/>
<name>A0A0D9QFN0_PLAFR</name>
<evidence type="ECO:0000313" key="2">
    <source>
        <dbReference type="EMBL" id="KJP85809.1"/>
    </source>
</evidence>
<dbReference type="Proteomes" id="UP000054561">
    <property type="component" value="Unassembled WGS sequence"/>
</dbReference>
<keyword evidence="3" id="KW-1185">Reference proteome</keyword>
<reference evidence="2 3" key="1">
    <citation type="submission" date="2014-03" db="EMBL/GenBank/DDBJ databases">
        <title>The Genome Sequence of Plasmodium fragile nilgiri.</title>
        <authorList>
            <consortium name="The Broad Institute Genomics Platform"/>
            <consortium name="The Broad Institute Genome Sequencing Center for Infectious Disease"/>
            <person name="Neafsey D."/>
            <person name="Duraisingh M."/>
            <person name="Young S.K."/>
            <person name="Zeng Q."/>
            <person name="Gargeya S."/>
            <person name="Abouelleil A."/>
            <person name="Alvarado L."/>
            <person name="Chapman S.B."/>
            <person name="Gainer-Dewar J."/>
            <person name="Goldberg J."/>
            <person name="Griggs A."/>
            <person name="Gujja S."/>
            <person name="Hansen M."/>
            <person name="Howarth C."/>
            <person name="Imamovic A."/>
            <person name="Larimer J."/>
            <person name="Pearson M."/>
            <person name="Poon T.W."/>
            <person name="Priest M."/>
            <person name="Roberts A."/>
            <person name="Saif S."/>
            <person name="Shea T."/>
            <person name="Sykes S."/>
            <person name="Wortman J."/>
            <person name="Nusbaum C."/>
            <person name="Birren B."/>
        </authorList>
    </citation>
    <scope>NUCLEOTIDE SEQUENCE [LARGE SCALE GENOMIC DNA]</scope>
    <source>
        <strain evidence="3">nilgiri</strain>
    </source>
</reference>
<evidence type="ECO:0000259" key="1">
    <source>
        <dbReference type="Pfam" id="PF09687"/>
    </source>
</evidence>
<dbReference type="GeneID" id="24269882"/>
<proteinExistence type="predicted"/>
<accession>A0A0D9QFN0</accession>
<dbReference type="Pfam" id="PF09687">
    <property type="entry name" value="PRESAN"/>
    <property type="match status" value="1"/>
</dbReference>
<dbReference type="PANTHER" id="PTHR36193">
    <property type="entry name" value="PHISTB DOMAIN-CONTAINING RESA-LIKE PROTEIN 1"/>
    <property type="match status" value="1"/>
</dbReference>
<evidence type="ECO:0000313" key="3">
    <source>
        <dbReference type="Proteomes" id="UP000054561"/>
    </source>
</evidence>
<dbReference type="PANTHER" id="PTHR36193:SF23">
    <property type="entry name" value="PHISTB DOMAIN-CONTAINING RESA-LIKE PROTEIN 1"/>
    <property type="match status" value="1"/>
</dbReference>
<dbReference type="InterPro" id="IPR019111">
    <property type="entry name" value="PRESA_N"/>
</dbReference>